<accession>A0AAE6EEM7</accession>
<evidence type="ECO:0000313" key="2">
    <source>
        <dbReference type="EMBL" id="QCL78842.1"/>
    </source>
</evidence>
<dbReference type="AlphaFoldDB" id="A0AAE6EEM7"/>
<evidence type="ECO:0000313" key="3">
    <source>
        <dbReference type="Proteomes" id="UP000298579"/>
    </source>
</evidence>
<organism evidence="2 3">
    <name type="scientific">Agrobacterium tumefaciens</name>
    <dbReference type="NCBI Taxonomy" id="358"/>
    <lineage>
        <taxon>Bacteria</taxon>
        <taxon>Pseudomonadati</taxon>
        <taxon>Pseudomonadota</taxon>
        <taxon>Alphaproteobacteria</taxon>
        <taxon>Hyphomicrobiales</taxon>
        <taxon>Rhizobiaceae</taxon>
        <taxon>Rhizobium/Agrobacterium group</taxon>
        <taxon>Agrobacterium</taxon>
        <taxon>Agrobacterium tumefaciens complex</taxon>
    </lineage>
</organism>
<dbReference type="EMBL" id="CP039897">
    <property type="protein sequence ID" value="QCL78842.1"/>
    <property type="molecule type" value="Genomic_DNA"/>
</dbReference>
<gene>
    <name evidence="2" type="ORF">CFBP5877_06975</name>
</gene>
<name>A0AAE6EEM7_AGRTU</name>
<feature type="region of interest" description="Disordered" evidence="1">
    <location>
        <begin position="1"/>
        <end position="26"/>
    </location>
</feature>
<dbReference type="Proteomes" id="UP000298579">
    <property type="component" value="Chromosome circular"/>
</dbReference>
<sequence length="303" mass="33424">MRGGVEKSLPVQNDADSGERPLKTVPIDNGNRVAAVALLTKGFPEKGEAFWSRGLSLINDHHERQNLGAIGQLLMKGEDAAGVLLTIRNRLPDTDRIAVNLSSWYVEPSCRWFAPRMLQMATSSDEDIFTDFTPSAEACKLNERLGFSTVTDCTLFYPLPLRALGRTSARLRPLADVPPGALPAATREMLEDHAHLGCVVAVMQADGRHHPLVFLKTTTKRLPSARLIYCEDRRVAQRHITAIARHLLGRGRLALTMAALGEERNAVGFAVHKSAPIQVKGAWNPRFINETYSELVLLPPRVL</sequence>
<reference evidence="2 3" key="1">
    <citation type="submission" date="2019-04" db="EMBL/GenBank/DDBJ databases">
        <title>Complete genome sequence of Agrobacterium tumefaciens CFBP5877.</title>
        <authorList>
            <person name="Huang Y.-Y."/>
            <person name="Chiang H.-Y."/>
            <person name="Chou L."/>
            <person name="Lai E.-M."/>
            <person name="Kuo C.-H."/>
        </authorList>
    </citation>
    <scope>NUCLEOTIDE SEQUENCE [LARGE SCALE GENOMIC DNA]</scope>
    <source>
        <strain evidence="2 3">CFBP5877</strain>
    </source>
</reference>
<proteinExistence type="predicted"/>
<evidence type="ECO:0000256" key="1">
    <source>
        <dbReference type="SAM" id="MobiDB-lite"/>
    </source>
</evidence>
<protein>
    <submittedName>
        <fullName evidence="2">Uncharacterized protein</fullName>
    </submittedName>
</protein>